<sequence length="437" mass="50085">LFLSRSLMEENRIYFNAGFKSFDITRWTVGRDIWFEWVERSRKMMRRSSMSVKIMKWLCTVFKEAAKDREKGIRRWKYKEKFTETFCTRKVIEYGRFLSILTLAGRERVVIIVPELATNAGWDEIASKIERFIQCSHQLKNAVQPKLFKDLSYATAAGKAKTPGAIDTALFKRCIVGSFDEGETQLPSLSDIRRWIAVSWKGVFGINIYETANNIFLFEFPNRYMAEQIIQRWGKIKFNLQWWNPVVGCEDSNQKAKSTWIRALGVWSQRIFTEIGNLCGGWVETEEEMGLKNHLKWTRIKIRGDGKNCPSEISIERDKIYPNLGRDESSIPNLDADGRRKSPASHAGAGRVQKRTWRSATVFGPTEDHAPVLKSTLLQHDTTANEGHAEHGNSIINSGDASNPPKTMVMEVSSDKADLILEIQKDQNTTSSMHTDK</sequence>
<protein>
    <recommendedName>
        <fullName evidence="2">DUF4283 domain-containing protein</fullName>
    </recommendedName>
</protein>
<accession>A0AAF0U8Q4</accession>
<feature type="non-terminal residue" evidence="3">
    <location>
        <position position="1"/>
    </location>
</feature>
<dbReference type="AlphaFoldDB" id="A0AAF0U8Q4"/>
<feature type="region of interest" description="Disordered" evidence="1">
    <location>
        <begin position="326"/>
        <end position="358"/>
    </location>
</feature>
<keyword evidence="4" id="KW-1185">Reference proteome</keyword>
<dbReference type="Proteomes" id="UP001234989">
    <property type="component" value="Chromosome 8"/>
</dbReference>
<evidence type="ECO:0000313" key="3">
    <source>
        <dbReference type="EMBL" id="WMV41407.1"/>
    </source>
</evidence>
<reference evidence="3" key="1">
    <citation type="submission" date="2023-08" db="EMBL/GenBank/DDBJ databases">
        <title>A de novo genome assembly of Solanum verrucosum Schlechtendal, a Mexican diploid species geographically isolated from the other diploid A-genome species in potato relatives.</title>
        <authorList>
            <person name="Hosaka K."/>
        </authorList>
    </citation>
    <scope>NUCLEOTIDE SEQUENCE</scope>
    <source>
        <tissue evidence="3">Young leaves</tissue>
    </source>
</reference>
<organism evidence="3 4">
    <name type="scientific">Solanum verrucosum</name>
    <dbReference type="NCBI Taxonomy" id="315347"/>
    <lineage>
        <taxon>Eukaryota</taxon>
        <taxon>Viridiplantae</taxon>
        <taxon>Streptophyta</taxon>
        <taxon>Embryophyta</taxon>
        <taxon>Tracheophyta</taxon>
        <taxon>Spermatophyta</taxon>
        <taxon>Magnoliopsida</taxon>
        <taxon>eudicotyledons</taxon>
        <taxon>Gunneridae</taxon>
        <taxon>Pentapetalae</taxon>
        <taxon>asterids</taxon>
        <taxon>lamiids</taxon>
        <taxon>Solanales</taxon>
        <taxon>Solanaceae</taxon>
        <taxon>Solanoideae</taxon>
        <taxon>Solaneae</taxon>
        <taxon>Solanum</taxon>
    </lineage>
</organism>
<evidence type="ECO:0000313" key="4">
    <source>
        <dbReference type="Proteomes" id="UP001234989"/>
    </source>
</evidence>
<dbReference type="PANTHER" id="PTHR34427:SF16">
    <property type="entry name" value="DUF4283 DOMAIN-CONTAINING PROTEIN"/>
    <property type="match status" value="1"/>
</dbReference>
<dbReference type="EMBL" id="CP133619">
    <property type="protein sequence ID" value="WMV41407.1"/>
    <property type="molecule type" value="Genomic_DNA"/>
</dbReference>
<evidence type="ECO:0000259" key="2">
    <source>
        <dbReference type="Pfam" id="PF14111"/>
    </source>
</evidence>
<dbReference type="InterPro" id="IPR025558">
    <property type="entry name" value="DUF4283"/>
</dbReference>
<dbReference type="PANTHER" id="PTHR34427">
    <property type="entry name" value="DUF4283 DOMAIN PROTEIN"/>
    <property type="match status" value="1"/>
</dbReference>
<feature type="region of interest" description="Disordered" evidence="1">
    <location>
        <begin position="387"/>
        <end position="408"/>
    </location>
</feature>
<feature type="compositionally biased region" description="Polar residues" evidence="1">
    <location>
        <begin position="394"/>
        <end position="405"/>
    </location>
</feature>
<name>A0AAF0U8Q4_SOLVR</name>
<evidence type="ECO:0000256" key="1">
    <source>
        <dbReference type="SAM" id="MobiDB-lite"/>
    </source>
</evidence>
<feature type="domain" description="DUF4283" evidence="2">
    <location>
        <begin position="168"/>
        <end position="250"/>
    </location>
</feature>
<proteinExistence type="predicted"/>
<dbReference type="Pfam" id="PF14111">
    <property type="entry name" value="DUF4283"/>
    <property type="match status" value="1"/>
</dbReference>
<gene>
    <name evidence="3" type="ORF">MTR67_034792</name>
</gene>